<keyword evidence="1" id="KW-0809">Transit peptide</keyword>
<accession>A0A934QA11</accession>
<dbReference type="AlphaFoldDB" id="A0A934QA11"/>
<evidence type="ECO:0000259" key="2">
    <source>
        <dbReference type="Pfam" id="PF01571"/>
    </source>
</evidence>
<evidence type="ECO:0000256" key="1">
    <source>
        <dbReference type="ARBA" id="ARBA00022946"/>
    </source>
</evidence>
<dbReference type="Pfam" id="PF01571">
    <property type="entry name" value="GCV_T"/>
    <property type="match status" value="1"/>
</dbReference>
<dbReference type="Gene3D" id="3.30.1360.120">
    <property type="entry name" value="Probable tRNA modification gtpase trme, domain 1"/>
    <property type="match status" value="1"/>
</dbReference>
<dbReference type="InterPro" id="IPR017703">
    <property type="entry name" value="YgfZ/GCV_T_CS"/>
</dbReference>
<name>A0A934QA11_9MICO</name>
<dbReference type="PANTHER" id="PTHR22602:SF0">
    <property type="entry name" value="TRANSFERASE CAF17, MITOCHONDRIAL-RELATED"/>
    <property type="match status" value="1"/>
</dbReference>
<organism evidence="3 4">
    <name type="scientific">Leucobacter edaphi</name>
    <dbReference type="NCBI Taxonomy" id="2796472"/>
    <lineage>
        <taxon>Bacteria</taxon>
        <taxon>Bacillati</taxon>
        <taxon>Actinomycetota</taxon>
        <taxon>Actinomycetes</taxon>
        <taxon>Micrococcales</taxon>
        <taxon>Microbacteriaceae</taxon>
        <taxon>Leucobacter</taxon>
    </lineage>
</organism>
<dbReference type="InterPro" id="IPR027266">
    <property type="entry name" value="TrmE/GcvT-like"/>
</dbReference>
<dbReference type="Proteomes" id="UP000618733">
    <property type="component" value="Unassembled WGS sequence"/>
</dbReference>
<dbReference type="SUPFAM" id="SSF103025">
    <property type="entry name" value="Folate-binding domain"/>
    <property type="match status" value="1"/>
</dbReference>
<evidence type="ECO:0000313" key="3">
    <source>
        <dbReference type="EMBL" id="MBK0420548.1"/>
    </source>
</evidence>
<evidence type="ECO:0000313" key="4">
    <source>
        <dbReference type="Proteomes" id="UP000618733"/>
    </source>
</evidence>
<dbReference type="PIRSF" id="PIRSF006487">
    <property type="entry name" value="GcvT"/>
    <property type="match status" value="1"/>
</dbReference>
<dbReference type="InterPro" id="IPR006222">
    <property type="entry name" value="GCVT_N"/>
</dbReference>
<protein>
    <submittedName>
        <fullName evidence="3">Folate-binding protein YgfZ</fullName>
    </submittedName>
</protein>
<sequence>MNPFLSLPGAIAGPEGVAQHYGEPLVEQRALEAGAAVVDLSHRGIVSVSGPDRLSWLHSMTSQRLTGLPAGESTESLLLDANGRIETAFRLVDDGERSLLLVDEGQAEPLASYLSRMRFALRVEVQDLSEELAAVLAFDGGPAAASLRALDPTAEWRDPWAEVVSGGTQYARADEAHPGADWNAVHFVFPRGRLADVAAVVASRGDGNAGDEAGGGAIRAAGLLALDALEVRAWRPTQHGDVDERAIPHELDWLRTAVHLNKGCYRGQETIAKVHNLGHPPRRLVLLHLDGSGGELPPDGALVYAAGEIGGETARPVGRVTRAALHHEWGGIALALLKRSVAEDAALEVRVGEDAADPASPGTAVVAAAQEIIVPRDAGATRREDIRAHFSRRPR</sequence>
<comment type="caution">
    <text evidence="3">The sequence shown here is derived from an EMBL/GenBank/DDBJ whole genome shotgun (WGS) entry which is preliminary data.</text>
</comment>
<dbReference type="RefSeq" id="WP_200130766.1">
    <property type="nucleotide sequence ID" value="NZ_JAEHOI010000001.1"/>
</dbReference>
<feature type="domain" description="GCVT N-terminal" evidence="2">
    <location>
        <begin position="27"/>
        <end position="152"/>
    </location>
</feature>
<gene>
    <name evidence="3" type="ORF">JD292_00415</name>
</gene>
<dbReference type="GO" id="GO:0016226">
    <property type="term" value="P:iron-sulfur cluster assembly"/>
    <property type="evidence" value="ECO:0007669"/>
    <property type="project" value="TreeGrafter"/>
</dbReference>
<dbReference type="InterPro" id="IPR045179">
    <property type="entry name" value="YgfZ/GcvT"/>
</dbReference>
<dbReference type="NCBIfam" id="TIGR03317">
    <property type="entry name" value="ygfZ_signature"/>
    <property type="match status" value="1"/>
</dbReference>
<dbReference type="PANTHER" id="PTHR22602">
    <property type="entry name" value="TRANSFERASE CAF17, MITOCHONDRIAL-RELATED"/>
    <property type="match status" value="1"/>
</dbReference>
<keyword evidence="4" id="KW-1185">Reference proteome</keyword>
<proteinExistence type="predicted"/>
<dbReference type="EMBL" id="JAEHOI010000001">
    <property type="protein sequence ID" value="MBK0420548.1"/>
    <property type="molecule type" value="Genomic_DNA"/>
</dbReference>
<reference evidence="3" key="1">
    <citation type="submission" date="2020-12" db="EMBL/GenBank/DDBJ databases">
        <title>Leucobacter sp. CAS2, isolated from Chromium sludge.</title>
        <authorList>
            <person name="Xu Z."/>
        </authorList>
    </citation>
    <scope>NUCLEOTIDE SEQUENCE</scope>
    <source>
        <strain evidence="3">CSA2</strain>
    </source>
</reference>